<dbReference type="PROSITE" id="PS00022">
    <property type="entry name" value="EGF_1"/>
    <property type="match status" value="2"/>
</dbReference>
<dbReference type="InterPro" id="IPR007110">
    <property type="entry name" value="Ig-like_dom"/>
</dbReference>
<evidence type="ECO:0000256" key="12">
    <source>
        <dbReference type="SAM" id="Phobius"/>
    </source>
</evidence>
<dbReference type="Pfam" id="PF07679">
    <property type="entry name" value="I-set"/>
    <property type="match status" value="1"/>
</dbReference>
<dbReference type="SUPFAM" id="SSF48726">
    <property type="entry name" value="Immunoglobulin"/>
    <property type="match status" value="2"/>
</dbReference>
<dbReference type="SMART" id="SM00181">
    <property type="entry name" value="EGF"/>
    <property type="match status" value="2"/>
</dbReference>
<feature type="domain" description="G-protein coupled receptors family 2 profile 1" evidence="15">
    <location>
        <begin position="664"/>
        <end position="746"/>
    </location>
</feature>
<feature type="transmembrane region" description="Helical" evidence="12">
    <location>
        <begin position="1098"/>
        <end position="1117"/>
    </location>
</feature>
<dbReference type="InterPro" id="IPR000832">
    <property type="entry name" value="GPCR_2_secretin-like"/>
</dbReference>
<evidence type="ECO:0000259" key="15">
    <source>
        <dbReference type="PROSITE" id="PS50227"/>
    </source>
</evidence>
<evidence type="ECO:0000256" key="11">
    <source>
        <dbReference type="PROSITE-ProRule" id="PRU00076"/>
    </source>
</evidence>
<comment type="caution">
    <text evidence="11">Lacks conserved residue(s) required for the propagation of feature annotation.</text>
</comment>
<dbReference type="SUPFAM" id="SSF57196">
    <property type="entry name" value="EGF/Laminin"/>
    <property type="match status" value="1"/>
</dbReference>
<feature type="domain" description="Ig-like" evidence="17">
    <location>
        <begin position="593"/>
        <end position="681"/>
    </location>
</feature>
<dbReference type="Proteomes" id="UP000827092">
    <property type="component" value="Unassembled WGS sequence"/>
</dbReference>
<evidence type="ECO:0000313" key="18">
    <source>
        <dbReference type="EMBL" id="KAG8195795.1"/>
    </source>
</evidence>
<keyword evidence="10" id="KW-0807">Transducer</keyword>
<dbReference type="Pfam" id="PF00431">
    <property type="entry name" value="CUB"/>
    <property type="match status" value="1"/>
</dbReference>
<feature type="domain" description="EGF-like" evidence="14">
    <location>
        <begin position="262"/>
        <end position="300"/>
    </location>
</feature>
<comment type="caution">
    <text evidence="18">The sequence shown here is derived from an EMBL/GenBank/DDBJ whole genome shotgun (WGS) entry which is preliminary data.</text>
</comment>
<feature type="domain" description="EGF-like" evidence="14">
    <location>
        <begin position="301"/>
        <end position="343"/>
    </location>
</feature>
<organism evidence="18 19">
    <name type="scientific">Oedothorax gibbosus</name>
    <dbReference type="NCBI Taxonomy" id="931172"/>
    <lineage>
        <taxon>Eukaryota</taxon>
        <taxon>Metazoa</taxon>
        <taxon>Ecdysozoa</taxon>
        <taxon>Arthropoda</taxon>
        <taxon>Chelicerata</taxon>
        <taxon>Arachnida</taxon>
        <taxon>Araneae</taxon>
        <taxon>Araneomorphae</taxon>
        <taxon>Entelegynae</taxon>
        <taxon>Araneoidea</taxon>
        <taxon>Linyphiidae</taxon>
        <taxon>Erigoninae</taxon>
        <taxon>Oedothorax</taxon>
    </lineage>
</organism>
<dbReference type="InterPro" id="IPR046338">
    <property type="entry name" value="GAIN_dom_sf"/>
</dbReference>
<dbReference type="InterPro" id="IPR017981">
    <property type="entry name" value="GPCR_2-like_7TM"/>
</dbReference>
<dbReference type="GO" id="GO:0007166">
    <property type="term" value="P:cell surface receptor signaling pathway"/>
    <property type="evidence" value="ECO:0007669"/>
    <property type="project" value="InterPro"/>
</dbReference>
<dbReference type="InterPro" id="IPR013783">
    <property type="entry name" value="Ig-like_fold"/>
</dbReference>
<dbReference type="InterPro" id="IPR003599">
    <property type="entry name" value="Ig_sub"/>
</dbReference>
<keyword evidence="6 12" id="KW-0472">Membrane</keyword>
<dbReference type="PROSITE" id="PS50261">
    <property type="entry name" value="G_PROTEIN_RECEP_F2_4"/>
    <property type="match status" value="1"/>
</dbReference>
<evidence type="ECO:0000256" key="4">
    <source>
        <dbReference type="ARBA" id="ARBA00022989"/>
    </source>
</evidence>
<feature type="domain" description="G-protein coupled receptors family 2 profile 2" evidence="16">
    <location>
        <begin position="1060"/>
        <end position="1305"/>
    </location>
</feature>
<feature type="transmembrane region" description="Helical" evidence="12">
    <location>
        <begin position="1062"/>
        <end position="1086"/>
    </location>
</feature>
<protein>
    <submittedName>
        <fullName evidence="18">Uncharacterized protein</fullName>
    </submittedName>
</protein>
<dbReference type="InterPro" id="IPR035914">
    <property type="entry name" value="Sperma_CUB_dom_sf"/>
</dbReference>
<keyword evidence="5" id="KW-0297">G-protein coupled receptor</keyword>
<dbReference type="SMART" id="SM00042">
    <property type="entry name" value="CUB"/>
    <property type="match status" value="1"/>
</dbReference>
<evidence type="ECO:0000256" key="2">
    <source>
        <dbReference type="ARBA" id="ARBA00007343"/>
    </source>
</evidence>
<dbReference type="SMART" id="SM00409">
    <property type="entry name" value="IG"/>
    <property type="match status" value="2"/>
</dbReference>
<evidence type="ECO:0000256" key="8">
    <source>
        <dbReference type="ARBA" id="ARBA00023170"/>
    </source>
</evidence>
<dbReference type="InterPro" id="IPR051587">
    <property type="entry name" value="Adhesion_GPCR"/>
</dbReference>
<dbReference type="PROSITE" id="PS50026">
    <property type="entry name" value="EGF_3"/>
    <property type="match status" value="2"/>
</dbReference>
<dbReference type="Gene3D" id="2.60.120.290">
    <property type="entry name" value="Spermadhesin, CUB domain"/>
    <property type="match status" value="1"/>
</dbReference>
<accession>A0AAV6VG78</accession>
<feature type="transmembrane region" description="Helical" evidence="12">
    <location>
        <begin position="1253"/>
        <end position="1275"/>
    </location>
</feature>
<dbReference type="InterPro" id="IPR001879">
    <property type="entry name" value="GPCR_2_extracellular_dom"/>
</dbReference>
<evidence type="ECO:0000259" key="13">
    <source>
        <dbReference type="PROSITE" id="PS01180"/>
    </source>
</evidence>
<sequence length="1566" mass="175993">MTDHGSESSFLVGVMNDVEKNADKLFGRVTRDEVGCYCLEDTVDNPPCLFGDVTRHEGCSNRLTEHNCFLQRDTTKHNEILRDVRTFATSQHHSKAGLLQNFNRYCAMTINMCWWLAFLCSVTLTTASSTTNCRVTMKDPRGVITTPNFPGPYPVPINCQWVIEAPSDKVIAVYFTQFYMREGLKATEYAYYSPNVKMGKAEFGTISSEREPTYLVSNKPVLVLDFTVREVANIHMRVREYLLDVFGFNITYEFLSRNESVRKDACLYHHCSFTGNCYATPGYDKYYCSCFSKYFGEECQYDAECGPDAIRNMCQNGGICRYYIGSTVRTCECPPGYDGARCEAKKLSTPKQIECSGPSCNITCPGGKLFDGGGDCSEDEKRIRYVISLKLTNPKVNNMLPDRKKMDAFKKDMEHALFLLFKGRLEVIENITVLEVWSSSVMKFHLLATQEDGEEVKLTIEQMLQLGKLGSFDFDHDYQEIYFEPALKIDRMEASETMPIAEGTELTLACMIHGSSDMKVEWFKDGFPVHVHTGERSMWTTIVPKNSQEQFTALLGFDRVASLDTGTFTCQVTDWGFIRNSSIYVYVLSAPQPQVSPMTATISMGSSLVVTCLSREDIYGNFGYTWLKNGRVLNPSAEKEMAEDLFPAGSRILLNEAVASAMYSCIITSQAGSTRKDSIITVVDKEESAPCCQAEDYLKVRWTKTASNTENIQLCPTGYTGDVRRKCNPTPDGNGVEWDEPDFSGCFSGGFVSLRKRVDSLRLGYLNSDTTALLSRLKRYLMSKKLKLHFCEGEPIVDMLQDINSIGHGDRRNQDGWTTFLDIVSALLESPILIKKQEKLIQLHYLIYNYGFQYAEKSNDVLFELFERKALAVQLGKISDIQQPLKLPTKRYSAVSKFSESPPLQYNWMTNSVELDLSNIDPAENEEGNSTASVVVAFYKNLSSHLPERFFTKKGLADVEYQLISSLVGVRVNGLNQDNISVRISLTSFNQTITDKRLGWNISCGMADFKHGTVQFTTNHCHLIWNKGNNSICQCNRLGTYALLLTHYALPPEPHIEMSFDAVAGTGCAICAFLLLITILILATLWRKIHGAVTALKIQVCVALLGAFGIFFCGLLKPLPEEFYSYTVSLIQFFLLTAFSLQLCLALIIYIENVELKNVQYSFTKISALGWAIPVIIVGATLSAQSLEGYALSGWWLTLGSNFFYAYTSSILILTMFQVLLFLIVKTEIRNYRKVADFLQTKKLRVGTNRISLLNRSLVLTSALLFMSLTSILYVNYEQKIYEYLFAASSVIVGMVVFLTYTFCGEKHFLLCCLQENHDKSKENEDSDIRGGTDSFKSFLKPEIVDDPYSRKMHIDAEKRAERIKRMYSQIEKASLSDSLSAHRLDVTAELLGTQHHYQQAGDEDHTPVFKPYQHASLMETSPSPRHHQGDPFCDPLVDRGDGYPKMHWRYANHPHIVYGGSPGGANRHSSKGGECAKRPLLLESDVDNPQCSSVCQFPPAKTVKADVASPLVEDDCSLKGSCFLQRTDSLETVVAAAPKTEAPLRTITKDVVDTPTTQSWNMTTV</sequence>
<dbReference type="GO" id="GO:0004930">
    <property type="term" value="F:G protein-coupled receptor activity"/>
    <property type="evidence" value="ECO:0007669"/>
    <property type="project" value="UniProtKB-KW"/>
</dbReference>
<dbReference type="PANTHER" id="PTHR45813:SF8">
    <property type="entry name" value="IG-LIKE DOMAIN-CONTAINING PROTEIN"/>
    <property type="match status" value="1"/>
</dbReference>
<dbReference type="Gene3D" id="1.20.1070.10">
    <property type="entry name" value="Rhodopsin 7-helix transmembrane proteins"/>
    <property type="match status" value="1"/>
</dbReference>
<dbReference type="InterPro" id="IPR000859">
    <property type="entry name" value="CUB_dom"/>
</dbReference>
<comment type="subcellular location">
    <subcellularLocation>
        <location evidence="1">Membrane</location>
        <topology evidence="1">Multi-pass membrane protein</topology>
    </subcellularLocation>
</comment>
<dbReference type="InterPro" id="IPR036445">
    <property type="entry name" value="GPCR_2_extracell_dom_sf"/>
</dbReference>
<dbReference type="EMBL" id="JAFNEN010000078">
    <property type="protein sequence ID" value="KAG8195795.1"/>
    <property type="molecule type" value="Genomic_DNA"/>
</dbReference>
<keyword evidence="9" id="KW-0325">Glycoprotein</keyword>
<dbReference type="InterPro" id="IPR000742">
    <property type="entry name" value="EGF"/>
</dbReference>
<evidence type="ECO:0000256" key="7">
    <source>
        <dbReference type="ARBA" id="ARBA00023157"/>
    </source>
</evidence>
<evidence type="ECO:0000256" key="5">
    <source>
        <dbReference type="ARBA" id="ARBA00023040"/>
    </source>
</evidence>
<evidence type="ECO:0000256" key="1">
    <source>
        <dbReference type="ARBA" id="ARBA00004141"/>
    </source>
</evidence>
<evidence type="ECO:0000259" key="17">
    <source>
        <dbReference type="PROSITE" id="PS50835"/>
    </source>
</evidence>
<proteinExistence type="inferred from homology"/>
<feature type="transmembrane region" description="Helical" evidence="12">
    <location>
        <begin position="1123"/>
        <end position="1151"/>
    </location>
</feature>
<dbReference type="InterPro" id="IPR036179">
    <property type="entry name" value="Ig-like_dom_sf"/>
</dbReference>
<dbReference type="GO" id="GO:0016020">
    <property type="term" value="C:membrane"/>
    <property type="evidence" value="ECO:0007669"/>
    <property type="project" value="UniProtKB-SubCell"/>
</dbReference>
<dbReference type="Pfam" id="PF00002">
    <property type="entry name" value="7tm_2"/>
    <property type="match status" value="1"/>
</dbReference>
<keyword evidence="7 11" id="KW-1015">Disulfide bond</keyword>
<feature type="domain" description="Ig-like" evidence="17">
    <location>
        <begin position="485"/>
        <end position="589"/>
    </location>
</feature>
<evidence type="ECO:0000256" key="10">
    <source>
        <dbReference type="ARBA" id="ARBA00023224"/>
    </source>
</evidence>
<dbReference type="PANTHER" id="PTHR45813">
    <property type="entry name" value="IG-LIKE DOMAIN-CONTAINING PROTEIN"/>
    <property type="match status" value="1"/>
</dbReference>
<dbReference type="Gene3D" id="2.60.220.50">
    <property type="match status" value="1"/>
</dbReference>
<feature type="domain" description="CUB" evidence="13">
    <location>
        <begin position="133"/>
        <end position="255"/>
    </location>
</feature>
<reference evidence="18 19" key="1">
    <citation type="journal article" date="2022" name="Nat. Ecol. Evol.">
        <title>A masculinizing supergene underlies an exaggerated male reproductive morph in a spider.</title>
        <authorList>
            <person name="Hendrickx F."/>
            <person name="De Corte Z."/>
            <person name="Sonet G."/>
            <person name="Van Belleghem S.M."/>
            <person name="Kostlbacher S."/>
            <person name="Vangestel C."/>
        </authorList>
    </citation>
    <scope>NUCLEOTIDE SEQUENCE [LARGE SCALE GENOMIC DNA]</scope>
    <source>
        <strain evidence="18">W744_W776</strain>
    </source>
</reference>
<feature type="disulfide bond" evidence="11">
    <location>
        <begin position="333"/>
        <end position="342"/>
    </location>
</feature>
<dbReference type="CDD" id="cd00054">
    <property type="entry name" value="EGF_CA"/>
    <property type="match status" value="1"/>
</dbReference>
<dbReference type="Gene3D" id="2.10.25.10">
    <property type="entry name" value="Laminin"/>
    <property type="match status" value="1"/>
</dbReference>
<dbReference type="Gene3D" id="2.60.40.10">
    <property type="entry name" value="Immunoglobulins"/>
    <property type="match status" value="2"/>
</dbReference>
<dbReference type="PROSITE" id="PS01186">
    <property type="entry name" value="EGF_2"/>
    <property type="match status" value="1"/>
</dbReference>
<dbReference type="CDD" id="cd00041">
    <property type="entry name" value="CUB"/>
    <property type="match status" value="1"/>
</dbReference>
<evidence type="ECO:0000256" key="9">
    <source>
        <dbReference type="ARBA" id="ARBA00023180"/>
    </source>
</evidence>
<feature type="transmembrane region" description="Helical" evidence="12">
    <location>
        <begin position="1281"/>
        <end position="1301"/>
    </location>
</feature>
<keyword evidence="4 12" id="KW-1133">Transmembrane helix</keyword>
<comment type="similarity">
    <text evidence="2">Belongs to the G-protein coupled receptor 2 family. Adhesion G-protein coupled receptor (ADGR) subfamily.</text>
</comment>
<evidence type="ECO:0000259" key="14">
    <source>
        <dbReference type="PROSITE" id="PS50026"/>
    </source>
</evidence>
<dbReference type="Gene3D" id="4.10.1240.10">
    <property type="entry name" value="GPCR, family 2, extracellular hormone receptor domain"/>
    <property type="match status" value="1"/>
</dbReference>
<dbReference type="PROSITE" id="PS50835">
    <property type="entry name" value="IG_LIKE"/>
    <property type="match status" value="2"/>
</dbReference>
<evidence type="ECO:0000259" key="16">
    <source>
        <dbReference type="PROSITE" id="PS50261"/>
    </source>
</evidence>
<feature type="disulfide bond" evidence="11">
    <location>
        <begin position="271"/>
        <end position="288"/>
    </location>
</feature>
<dbReference type="InterPro" id="IPR013098">
    <property type="entry name" value="Ig_I-set"/>
</dbReference>
<keyword evidence="3 12" id="KW-0812">Transmembrane</keyword>
<feature type="transmembrane region" description="Helical" evidence="12">
    <location>
        <begin position="1163"/>
        <end position="1184"/>
    </location>
</feature>
<gene>
    <name evidence="18" type="ORF">JTE90_004799</name>
</gene>
<keyword evidence="11" id="KW-0245">EGF-like domain</keyword>
<feature type="transmembrane region" description="Helical" evidence="12">
    <location>
        <begin position="1204"/>
        <end position="1225"/>
    </location>
</feature>
<keyword evidence="8" id="KW-0675">Receptor</keyword>
<feature type="disulfide bond" evidence="11">
    <location>
        <begin position="290"/>
        <end position="299"/>
    </location>
</feature>
<feature type="disulfide bond" evidence="11">
    <location>
        <begin position="314"/>
        <end position="331"/>
    </location>
</feature>
<dbReference type="CDD" id="cd00096">
    <property type="entry name" value="Ig"/>
    <property type="match status" value="1"/>
</dbReference>
<evidence type="ECO:0000313" key="19">
    <source>
        <dbReference type="Proteomes" id="UP000827092"/>
    </source>
</evidence>
<keyword evidence="19" id="KW-1185">Reference proteome</keyword>
<evidence type="ECO:0000256" key="3">
    <source>
        <dbReference type="ARBA" id="ARBA00022692"/>
    </source>
</evidence>
<name>A0AAV6VG78_9ARAC</name>
<dbReference type="PROSITE" id="PS01180">
    <property type="entry name" value="CUB"/>
    <property type="match status" value="1"/>
</dbReference>
<dbReference type="PROSITE" id="PS50227">
    <property type="entry name" value="G_PROTEIN_RECEP_F2_3"/>
    <property type="match status" value="1"/>
</dbReference>
<evidence type="ECO:0000256" key="6">
    <source>
        <dbReference type="ARBA" id="ARBA00023136"/>
    </source>
</evidence>
<dbReference type="GO" id="GO:0007189">
    <property type="term" value="P:adenylate cyclase-activating G protein-coupled receptor signaling pathway"/>
    <property type="evidence" value="ECO:0007669"/>
    <property type="project" value="TreeGrafter"/>
</dbReference>
<dbReference type="SUPFAM" id="SSF49854">
    <property type="entry name" value="Spermadhesin, CUB domain"/>
    <property type="match status" value="1"/>
</dbReference>